<dbReference type="EMBL" id="MT141348">
    <property type="protein sequence ID" value="QJA58968.1"/>
    <property type="molecule type" value="Genomic_DNA"/>
</dbReference>
<feature type="transmembrane region" description="Helical" evidence="1">
    <location>
        <begin position="6"/>
        <end position="26"/>
    </location>
</feature>
<name>A0A6M3IP81_9ZZZZ</name>
<dbReference type="AlphaFoldDB" id="A0A6M3IP81"/>
<sequence length="40" mass="4509">MEDNVISVEAVIIFALVTIILIYFMYELSSGSVRLELLGF</sequence>
<accession>A0A6M3IP81</accession>
<reference evidence="2" key="1">
    <citation type="submission" date="2020-03" db="EMBL/GenBank/DDBJ databases">
        <title>The deep terrestrial virosphere.</title>
        <authorList>
            <person name="Holmfeldt K."/>
            <person name="Nilsson E."/>
            <person name="Simone D."/>
            <person name="Lopez-Fernandez M."/>
            <person name="Wu X."/>
            <person name="de Brujin I."/>
            <person name="Lundin D."/>
            <person name="Andersson A."/>
            <person name="Bertilsson S."/>
            <person name="Dopson M."/>
        </authorList>
    </citation>
    <scope>NUCLEOTIDE SEQUENCE</scope>
    <source>
        <strain evidence="2">MM415B01380</strain>
    </source>
</reference>
<keyword evidence="1" id="KW-0472">Membrane</keyword>
<keyword evidence="1" id="KW-0812">Transmembrane</keyword>
<evidence type="ECO:0000313" key="2">
    <source>
        <dbReference type="EMBL" id="QJA58968.1"/>
    </source>
</evidence>
<evidence type="ECO:0000256" key="1">
    <source>
        <dbReference type="SAM" id="Phobius"/>
    </source>
</evidence>
<gene>
    <name evidence="2" type="ORF">MM415B01380_0025</name>
</gene>
<organism evidence="2">
    <name type="scientific">viral metagenome</name>
    <dbReference type="NCBI Taxonomy" id="1070528"/>
    <lineage>
        <taxon>unclassified sequences</taxon>
        <taxon>metagenomes</taxon>
        <taxon>organismal metagenomes</taxon>
    </lineage>
</organism>
<keyword evidence="1" id="KW-1133">Transmembrane helix</keyword>
<proteinExistence type="predicted"/>
<protein>
    <submittedName>
        <fullName evidence="2">Uncharacterized protein</fullName>
    </submittedName>
</protein>